<keyword evidence="2" id="KW-0472">Membrane</keyword>
<dbReference type="InterPro" id="IPR011990">
    <property type="entry name" value="TPR-like_helical_dom_sf"/>
</dbReference>
<dbReference type="InterPro" id="IPR019734">
    <property type="entry name" value="TPR_rpt"/>
</dbReference>
<keyword evidence="2" id="KW-1133">Transmembrane helix</keyword>
<evidence type="ECO:0000256" key="2">
    <source>
        <dbReference type="SAM" id="Phobius"/>
    </source>
</evidence>
<accession>A0A0F8YLE1</accession>
<dbReference type="EMBL" id="LAZR01052773">
    <property type="protein sequence ID" value="KKK82217.1"/>
    <property type="molecule type" value="Genomic_DNA"/>
</dbReference>
<evidence type="ECO:0000313" key="3">
    <source>
        <dbReference type="EMBL" id="KKK82217.1"/>
    </source>
</evidence>
<feature type="compositionally biased region" description="Polar residues" evidence="1">
    <location>
        <begin position="52"/>
        <end position="66"/>
    </location>
</feature>
<sequence length="154" mass="16973">MLNKTKANLWIKIVAWGLAISFALSMTLLLILPNPSGNGSNEVPENTRSESDNPLTPTTDTSSESAIESAVGQGDLAMKNGQIDQAVTFYEKAYELDKENEDVVSKLANAYFTEAQEIQETDQTKAKTQYNKYLELLPDGEHSEQAKSALKELE</sequence>
<dbReference type="SUPFAM" id="SSF48452">
    <property type="entry name" value="TPR-like"/>
    <property type="match status" value="1"/>
</dbReference>
<dbReference type="Pfam" id="PF13414">
    <property type="entry name" value="TPR_11"/>
    <property type="match status" value="1"/>
</dbReference>
<name>A0A0F8YLE1_9ZZZZ</name>
<proteinExistence type="predicted"/>
<evidence type="ECO:0000256" key="1">
    <source>
        <dbReference type="SAM" id="MobiDB-lite"/>
    </source>
</evidence>
<reference evidence="3" key="1">
    <citation type="journal article" date="2015" name="Nature">
        <title>Complex archaea that bridge the gap between prokaryotes and eukaryotes.</title>
        <authorList>
            <person name="Spang A."/>
            <person name="Saw J.H."/>
            <person name="Jorgensen S.L."/>
            <person name="Zaremba-Niedzwiedzka K."/>
            <person name="Martijn J."/>
            <person name="Lind A.E."/>
            <person name="van Eijk R."/>
            <person name="Schleper C."/>
            <person name="Guy L."/>
            <person name="Ettema T.J."/>
        </authorList>
    </citation>
    <scope>NUCLEOTIDE SEQUENCE</scope>
</reference>
<comment type="caution">
    <text evidence="3">The sequence shown here is derived from an EMBL/GenBank/DDBJ whole genome shotgun (WGS) entry which is preliminary data.</text>
</comment>
<dbReference type="Gene3D" id="1.25.40.10">
    <property type="entry name" value="Tetratricopeptide repeat domain"/>
    <property type="match status" value="1"/>
</dbReference>
<keyword evidence="2" id="KW-0812">Transmembrane</keyword>
<gene>
    <name evidence="3" type="ORF">LCGC14_2805580</name>
</gene>
<dbReference type="AlphaFoldDB" id="A0A0F8YLE1"/>
<organism evidence="3">
    <name type="scientific">marine sediment metagenome</name>
    <dbReference type="NCBI Taxonomy" id="412755"/>
    <lineage>
        <taxon>unclassified sequences</taxon>
        <taxon>metagenomes</taxon>
        <taxon>ecological metagenomes</taxon>
    </lineage>
</organism>
<feature type="region of interest" description="Disordered" evidence="1">
    <location>
        <begin position="39"/>
        <end position="74"/>
    </location>
</feature>
<dbReference type="PROSITE" id="PS50005">
    <property type="entry name" value="TPR"/>
    <property type="match status" value="1"/>
</dbReference>
<protein>
    <submittedName>
        <fullName evidence="3">Uncharacterized protein</fullName>
    </submittedName>
</protein>
<feature type="transmembrane region" description="Helical" evidence="2">
    <location>
        <begin position="9"/>
        <end position="32"/>
    </location>
</feature>